<comment type="caution">
    <text evidence="2">The sequence shown here is derived from an EMBL/GenBank/DDBJ whole genome shotgun (WGS) entry which is preliminary data.</text>
</comment>
<dbReference type="AlphaFoldDB" id="A0A9P4N443"/>
<dbReference type="EMBL" id="ML986840">
    <property type="protein sequence ID" value="KAF2257816.1"/>
    <property type="molecule type" value="Genomic_DNA"/>
</dbReference>
<dbReference type="OrthoDB" id="10597064at2759"/>
<accession>A0A9P4N443</accession>
<proteinExistence type="predicted"/>
<gene>
    <name evidence="2" type="ORF">CC78DRAFT_587946</name>
</gene>
<evidence type="ECO:0000313" key="2">
    <source>
        <dbReference type="EMBL" id="KAF2257816.1"/>
    </source>
</evidence>
<organism evidence="2 3">
    <name type="scientific">Lojkania enalia</name>
    <dbReference type="NCBI Taxonomy" id="147567"/>
    <lineage>
        <taxon>Eukaryota</taxon>
        <taxon>Fungi</taxon>
        <taxon>Dikarya</taxon>
        <taxon>Ascomycota</taxon>
        <taxon>Pezizomycotina</taxon>
        <taxon>Dothideomycetes</taxon>
        <taxon>Pleosporomycetidae</taxon>
        <taxon>Pleosporales</taxon>
        <taxon>Pleosporales incertae sedis</taxon>
        <taxon>Lojkania</taxon>
    </lineage>
</organism>
<sequence>MGRIQPYRPNASSFRPTQAASFVSLIDRLNQRDSILYASIDGRKNSERNKSERQVLWDGITMCEMEMGTPPEIEEYVNFRLANIDKKWESDGGVADGSKLELRRSERQRLTIHPKEEPSTMDYHGGVHGEAPMTYEELRIELEDALQQFEDEYKAESKTKGFLAIKKVFEAGLSTARIPQGQSAEDIWQRVEEKVHDLVKKGFRSRSVKEDTAVLEATCQPLTRSVTRATDTRMSLPGLGRASTSGLESRRNSVTIPFGFDDILPISASTSSAKQTHDITPLPSPVRKRIRTVSTPPPTLDYDVDPPETPSPPRSRHFDSIPRVDTMSSMALQFYSQVVNQTLEQVGHYLHTPETQDVLNAYRMHVDKEITKAKVKLELGNL</sequence>
<name>A0A9P4N443_9PLEO</name>
<reference evidence="3" key="1">
    <citation type="journal article" date="2020" name="Stud. Mycol.">
        <title>101 Dothideomycetes genomes: A test case for predicting lifestyles and emergence of pathogens.</title>
        <authorList>
            <person name="Haridas S."/>
            <person name="Albert R."/>
            <person name="Binder M."/>
            <person name="Bloem J."/>
            <person name="LaButti K."/>
            <person name="Salamov A."/>
            <person name="Andreopoulos B."/>
            <person name="Baker S."/>
            <person name="Barry K."/>
            <person name="Bills G."/>
            <person name="Bluhm B."/>
            <person name="Cannon C."/>
            <person name="Castanera R."/>
            <person name="Culley D."/>
            <person name="Daum C."/>
            <person name="Ezra D."/>
            <person name="Gonzalez J."/>
            <person name="Henrissat B."/>
            <person name="Kuo A."/>
            <person name="Liang C."/>
            <person name="Lipzen A."/>
            <person name="Lutzoni F."/>
            <person name="Magnuson J."/>
            <person name="Mondo S."/>
            <person name="Nolan M."/>
            <person name="Ohm R."/>
            <person name="Pangilinan J."/>
            <person name="Park H.-J."/>
            <person name="Ramirez L."/>
            <person name="Alfaro M."/>
            <person name="Sun H."/>
            <person name="Tritt A."/>
            <person name="Yoshinaga Y."/>
            <person name="Zwiers L.-H."/>
            <person name="Turgeon B."/>
            <person name="Goodwin S."/>
            <person name="Spatafora J."/>
            <person name="Crous P."/>
            <person name="Grigoriev I."/>
        </authorList>
    </citation>
    <scope>NUCLEOTIDE SEQUENCE [LARGE SCALE GENOMIC DNA]</scope>
    <source>
        <strain evidence="3">CBS 304.66</strain>
    </source>
</reference>
<keyword evidence="3" id="KW-1185">Reference proteome</keyword>
<dbReference type="Proteomes" id="UP000800093">
    <property type="component" value="Unassembled WGS sequence"/>
</dbReference>
<protein>
    <submittedName>
        <fullName evidence="2">Uncharacterized protein</fullName>
    </submittedName>
</protein>
<evidence type="ECO:0000256" key="1">
    <source>
        <dbReference type="SAM" id="MobiDB-lite"/>
    </source>
</evidence>
<evidence type="ECO:0000313" key="3">
    <source>
        <dbReference type="Proteomes" id="UP000800093"/>
    </source>
</evidence>
<feature type="region of interest" description="Disordered" evidence="1">
    <location>
        <begin position="289"/>
        <end position="318"/>
    </location>
</feature>